<feature type="signal peptide" evidence="3">
    <location>
        <begin position="1"/>
        <end position="24"/>
    </location>
</feature>
<organism evidence="4 5">
    <name type="scientific">Mangrovimicrobium sediminis</name>
    <dbReference type="NCBI Taxonomy" id="2562682"/>
    <lineage>
        <taxon>Bacteria</taxon>
        <taxon>Pseudomonadati</taxon>
        <taxon>Pseudomonadota</taxon>
        <taxon>Gammaproteobacteria</taxon>
        <taxon>Cellvibrionales</taxon>
        <taxon>Halieaceae</taxon>
        <taxon>Mangrovimicrobium</taxon>
    </lineage>
</organism>
<evidence type="ECO:0000313" key="4">
    <source>
        <dbReference type="EMBL" id="TGD70971.1"/>
    </source>
</evidence>
<keyword evidence="1" id="KW-0175">Coiled coil</keyword>
<evidence type="ECO:0000256" key="1">
    <source>
        <dbReference type="SAM" id="Coils"/>
    </source>
</evidence>
<feature type="chain" id="PRO_5021416738" description="Porin" evidence="3">
    <location>
        <begin position="25"/>
        <end position="481"/>
    </location>
</feature>
<dbReference type="Pfam" id="PF19577">
    <property type="entry name" value="DcaP"/>
    <property type="match status" value="1"/>
</dbReference>
<comment type="caution">
    <text evidence="4">The sequence shown here is derived from an EMBL/GenBank/DDBJ whole genome shotgun (WGS) entry which is preliminary data.</text>
</comment>
<evidence type="ECO:0000256" key="3">
    <source>
        <dbReference type="SAM" id="SignalP"/>
    </source>
</evidence>
<proteinExistence type="predicted"/>
<keyword evidence="3" id="KW-0732">Signal</keyword>
<dbReference type="SUPFAM" id="SSF56935">
    <property type="entry name" value="Porins"/>
    <property type="match status" value="1"/>
</dbReference>
<dbReference type="Proteomes" id="UP000298050">
    <property type="component" value="Unassembled WGS sequence"/>
</dbReference>
<dbReference type="AlphaFoldDB" id="A0A4Z0LUL2"/>
<dbReference type="EMBL" id="SRLE01000017">
    <property type="protein sequence ID" value="TGD70971.1"/>
    <property type="molecule type" value="Genomic_DNA"/>
</dbReference>
<feature type="coiled-coil region" evidence="1">
    <location>
        <begin position="31"/>
        <end position="65"/>
    </location>
</feature>
<dbReference type="OrthoDB" id="190887at2"/>
<protein>
    <recommendedName>
        <fullName evidence="6">Porin</fullName>
    </recommendedName>
</protein>
<name>A0A4Z0LUL2_9GAMM</name>
<evidence type="ECO:0000313" key="5">
    <source>
        <dbReference type="Proteomes" id="UP000298050"/>
    </source>
</evidence>
<evidence type="ECO:0008006" key="6">
    <source>
        <dbReference type="Google" id="ProtNLM"/>
    </source>
</evidence>
<evidence type="ECO:0000256" key="2">
    <source>
        <dbReference type="SAM" id="MobiDB-lite"/>
    </source>
</evidence>
<gene>
    <name evidence="4" type="ORF">E4634_20440</name>
</gene>
<feature type="region of interest" description="Disordered" evidence="2">
    <location>
        <begin position="66"/>
        <end position="87"/>
    </location>
</feature>
<accession>A0A4Z0LUL2</accession>
<dbReference type="InterPro" id="IPR045748">
    <property type="entry name" value="DcaP"/>
</dbReference>
<dbReference type="RefSeq" id="WP_135446536.1">
    <property type="nucleotide sequence ID" value="NZ_SRLE01000017.1"/>
</dbReference>
<reference evidence="4 5" key="1">
    <citation type="submission" date="2019-04" db="EMBL/GenBank/DDBJ databases">
        <title>Taxonomy of novel Haliea sp. from mangrove soil of West Coast of India.</title>
        <authorList>
            <person name="Verma A."/>
            <person name="Kumar P."/>
            <person name="Krishnamurthi S."/>
        </authorList>
    </citation>
    <scope>NUCLEOTIDE SEQUENCE [LARGE SCALE GENOMIC DNA]</scope>
    <source>
        <strain evidence="4 5">SAOS-164</strain>
    </source>
</reference>
<sequence length="481" mass="53576">MTNHKRVVIPIALAASALTAPAFAQSDAERIRLLEQQLQHQAQIMQEQQRALEAMQDELERLKAGQSPALVTSPPPATGSGTSTTTVPIEDLHQPIAVAMPPEETGDEPLGFEIYGFVMADAIYDFKRVDPDWNDTLRVTTIPTADGQYGADGEFVFSVRQSRLGLKGDWDTDAGKVGFILEAELFGTGGDAGQTTPRLRHAWATWKNFGMGQYWSNFMDIDVFPNTIDYWGPTGMVFYRNQQMRYTWPMGEDEFAISLEDPGTALTVGRFRDECSNEVGESCESTLGEEYRAKNELPDLALRYRNNTDWGHWQLAGMARQLGYERRDTGFTDEEYGWGINASSVIRVTELDRLKLQVVYGEGIGNYLNDGGLDLAPRNAERTGNTAETVPLLGIVAYYDHYWNERWSTSIGWSGVELDTTAGQAGTEFEKGQIAQVNLLHYPTDGVLIGGELIWGEREDINGADGDDLRVQMSLKVNFPR</sequence>
<keyword evidence="5" id="KW-1185">Reference proteome</keyword>